<feature type="chain" id="PRO_5044828153" description="Secreted protein" evidence="1">
    <location>
        <begin position="26"/>
        <end position="107"/>
    </location>
</feature>
<proteinExistence type="predicted"/>
<evidence type="ECO:0000313" key="3">
    <source>
        <dbReference type="Proteomes" id="UP001630127"/>
    </source>
</evidence>
<comment type="caution">
    <text evidence="2">The sequence shown here is derived from an EMBL/GenBank/DDBJ whole genome shotgun (WGS) entry which is preliminary data.</text>
</comment>
<evidence type="ECO:0000313" key="2">
    <source>
        <dbReference type="EMBL" id="KAL3500845.1"/>
    </source>
</evidence>
<protein>
    <recommendedName>
        <fullName evidence="4">Secreted protein</fullName>
    </recommendedName>
</protein>
<dbReference type="EMBL" id="JBJUIK010000016">
    <property type="protein sequence ID" value="KAL3500845.1"/>
    <property type="molecule type" value="Genomic_DNA"/>
</dbReference>
<dbReference type="AlphaFoldDB" id="A0ABD2Y4V4"/>
<dbReference type="Proteomes" id="UP001630127">
    <property type="component" value="Unassembled WGS sequence"/>
</dbReference>
<gene>
    <name evidence="2" type="ORF">ACH5RR_039938</name>
</gene>
<evidence type="ECO:0008006" key="4">
    <source>
        <dbReference type="Google" id="ProtNLM"/>
    </source>
</evidence>
<keyword evidence="1" id="KW-0732">Signal</keyword>
<sequence length="107" mass="12460">MTFFRFILSLKLIFASVLLWRISQGDPSISCWWQISCPSIFFPLIRVDVQFEMLWKSIFSETRSLVTYCHNRPVGSFSLPLVRNNLSGCYFLLIESTNDDVVLCILQ</sequence>
<feature type="signal peptide" evidence="1">
    <location>
        <begin position="1"/>
        <end position="25"/>
    </location>
</feature>
<keyword evidence="3" id="KW-1185">Reference proteome</keyword>
<organism evidence="2 3">
    <name type="scientific">Cinchona calisaya</name>
    <dbReference type="NCBI Taxonomy" id="153742"/>
    <lineage>
        <taxon>Eukaryota</taxon>
        <taxon>Viridiplantae</taxon>
        <taxon>Streptophyta</taxon>
        <taxon>Embryophyta</taxon>
        <taxon>Tracheophyta</taxon>
        <taxon>Spermatophyta</taxon>
        <taxon>Magnoliopsida</taxon>
        <taxon>eudicotyledons</taxon>
        <taxon>Gunneridae</taxon>
        <taxon>Pentapetalae</taxon>
        <taxon>asterids</taxon>
        <taxon>lamiids</taxon>
        <taxon>Gentianales</taxon>
        <taxon>Rubiaceae</taxon>
        <taxon>Cinchonoideae</taxon>
        <taxon>Cinchoneae</taxon>
        <taxon>Cinchona</taxon>
    </lineage>
</organism>
<reference evidence="2 3" key="1">
    <citation type="submission" date="2024-11" db="EMBL/GenBank/DDBJ databases">
        <title>A near-complete genome assembly of Cinchona calisaya.</title>
        <authorList>
            <person name="Lian D.C."/>
            <person name="Zhao X.W."/>
            <person name="Wei L."/>
        </authorList>
    </citation>
    <scope>NUCLEOTIDE SEQUENCE [LARGE SCALE GENOMIC DNA]</scope>
    <source>
        <tissue evidence="2">Nenye</tissue>
    </source>
</reference>
<name>A0ABD2Y4V4_9GENT</name>
<evidence type="ECO:0000256" key="1">
    <source>
        <dbReference type="SAM" id="SignalP"/>
    </source>
</evidence>
<accession>A0ABD2Y4V4</accession>